<dbReference type="EMBL" id="SZVO01000019">
    <property type="protein sequence ID" value="TKT87463.1"/>
    <property type="molecule type" value="Genomic_DNA"/>
</dbReference>
<evidence type="ECO:0000313" key="2">
    <source>
        <dbReference type="EMBL" id="TKT87463.1"/>
    </source>
</evidence>
<sequence>MKSKSNRWFLLSLVVLAGCSSSKTIPVESKWNAPFTYVDEIKPDHKDQASRLAYGIINDDHYLYLTMSTRDPQTIQKILGSGLKVSFTPEGQKKDSYSLMFPVVLKEDRKALRRIDTDLPNSLGLNLLMDSYNKEAVWKDKQGQHFINLVEADGSIKSRISMDQNGELTEQIAIPFSLLALNTKESSMLGINIKIDGASSQSGFSPRIGIGLGGGIGMGGGMGVGIGTGSGYGRYGNADRGVDIRLAVQLARGNG</sequence>
<name>A0A4V6BJ64_9BACT</name>
<gene>
    <name evidence="2" type="ORF">FDK13_29545</name>
</gene>
<keyword evidence="3" id="KW-1185">Reference proteome</keyword>
<keyword evidence="1" id="KW-0732">Signal</keyword>
<evidence type="ECO:0008006" key="4">
    <source>
        <dbReference type="Google" id="ProtNLM"/>
    </source>
</evidence>
<feature type="signal peptide" evidence="1">
    <location>
        <begin position="1"/>
        <end position="17"/>
    </location>
</feature>
<dbReference type="OrthoDB" id="1523672at2"/>
<organism evidence="2 3">
    <name type="scientific">Dyadobacter frigoris</name>
    <dbReference type="NCBI Taxonomy" id="2576211"/>
    <lineage>
        <taxon>Bacteria</taxon>
        <taxon>Pseudomonadati</taxon>
        <taxon>Bacteroidota</taxon>
        <taxon>Cytophagia</taxon>
        <taxon>Cytophagales</taxon>
        <taxon>Spirosomataceae</taxon>
        <taxon>Dyadobacter</taxon>
    </lineage>
</organism>
<feature type="chain" id="PRO_5020924483" description="Lipoprotein" evidence="1">
    <location>
        <begin position="18"/>
        <end position="255"/>
    </location>
</feature>
<protein>
    <recommendedName>
        <fullName evidence="4">Lipoprotein</fullName>
    </recommendedName>
</protein>
<dbReference type="PROSITE" id="PS51257">
    <property type="entry name" value="PROKAR_LIPOPROTEIN"/>
    <property type="match status" value="1"/>
</dbReference>
<evidence type="ECO:0000313" key="3">
    <source>
        <dbReference type="Proteomes" id="UP000304900"/>
    </source>
</evidence>
<dbReference type="Proteomes" id="UP000304900">
    <property type="component" value="Unassembled WGS sequence"/>
</dbReference>
<comment type="caution">
    <text evidence="2">The sequence shown here is derived from an EMBL/GenBank/DDBJ whole genome shotgun (WGS) entry which is preliminary data.</text>
</comment>
<proteinExistence type="predicted"/>
<accession>A0A4V6BJ64</accession>
<reference evidence="2 3" key="1">
    <citation type="submission" date="2019-05" db="EMBL/GenBank/DDBJ databases">
        <title>Dyadobacter AR-3-8 sp. nov., isolated from arctic soil.</title>
        <authorList>
            <person name="Chaudhary D.K."/>
        </authorList>
    </citation>
    <scope>NUCLEOTIDE SEQUENCE [LARGE SCALE GENOMIC DNA]</scope>
    <source>
        <strain evidence="2 3">AR-3-8</strain>
    </source>
</reference>
<dbReference type="AlphaFoldDB" id="A0A4V6BJ64"/>
<evidence type="ECO:0000256" key="1">
    <source>
        <dbReference type="SAM" id="SignalP"/>
    </source>
</evidence>
<dbReference type="RefSeq" id="WP_137343628.1">
    <property type="nucleotide sequence ID" value="NZ_BSQH01000004.1"/>
</dbReference>